<dbReference type="SUPFAM" id="SSF52151">
    <property type="entry name" value="FabD/lysophospholipase-like"/>
    <property type="match status" value="1"/>
</dbReference>
<keyword evidence="8 16" id="KW-0256">Endoplasmic reticulum</keyword>
<evidence type="ECO:0000313" key="21">
    <source>
        <dbReference type="Proteomes" id="UP001301769"/>
    </source>
</evidence>
<dbReference type="Pfam" id="PF01734">
    <property type="entry name" value="Patatin"/>
    <property type="match status" value="1"/>
</dbReference>
<keyword evidence="7 15" id="KW-0378">Hydrolase</keyword>
<evidence type="ECO:0000256" key="15">
    <source>
        <dbReference type="PROSITE-ProRule" id="PRU01161"/>
    </source>
</evidence>
<gene>
    <name evidence="20" type="ORF">QBC37DRAFT_307458</name>
</gene>
<feature type="region of interest" description="Disordered" evidence="17">
    <location>
        <begin position="315"/>
        <end position="372"/>
    </location>
</feature>
<dbReference type="InterPro" id="IPR018490">
    <property type="entry name" value="cNMP-bd_dom_sf"/>
</dbReference>
<evidence type="ECO:0000256" key="9">
    <source>
        <dbReference type="ARBA" id="ARBA00022963"/>
    </source>
</evidence>
<dbReference type="Pfam" id="PF24179">
    <property type="entry name" value="NTE_Ploop"/>
    <property type="match status" value="1"/>
</dbReference>
<dbReference type="Pfam" id="PF00027">
    <property type="entry name" value="cNMP_binding"/>
    <property type="match status" value="1"/>
</dbReference>
<evidence type="ECO:0000313" key="20">
    <source>
        <dbReference type="EMBL" id="KAK4217834.1"/>
    </source>
</evidence>
<keyword evidence="9 15" id="KW-0442">Lipid degradation</keyword>
<evidence type="ECO:0000256" key="12">
    <source>
        <dbReference type="ARBA" id="ARBA00023136"/>
    </source>
</evidence>
<organism evidence="20 21">
    <name type="scientific">Rhypophila decipiens</name>
    <dbReference type="NCBI Taxonomy" id="261697"/>
    <lineage>
        <taxon>Eukaryota</taxon>
        <taxon>Fungi</taxon>
        <taxon>Dikarya</taxon>
        <taxon>Ascomycota</taxon>
        <taxon>Pezizomycotina</taxon>
        <taxon>Sordariomycetes</taxon>
        <taxon>Sordariomycetidae</taxon>
        <taxon>Sordariales</taxon>
        <taxon>Naviculisporaceae</taxon>
        <taxon>Rhypophila</taxon>
    </lineage>
</organism>
<dbReference type="PANTHER" id="PTHR14226:SF29">
    <property type="entry name" value="NEUROPATHY TARGET ESTERASE SWS"/>
    <property type="match status" value="1"/>
</dbReference>
<evidence type="ECO:0000256" key="4">
    <source>
        <dbReference type="ARBA" id="ARBA00018317"/>
    </source>
</evidence>
<dbReference type="GO" id="GO:0004622">
    <property type="term" value="F:phosphatidylcholine lysophospholipase activity"/>
    <property type="evidence" value="ECO:0007669"/>
    <property type="project" value="UniProtKB-EC"/>
</dbReference>
<dbReference type="EC" id="3.1.1.5" evidence="3 16"/>
<evidence type="ECO:0000256" key="7">
    <source>
        <dbReference type="ARBA" id="ARBA00022801"/>
    </source>
</evidence>
<dbReference type="PROSITE" id="PS51635">
    <property type="entry name" value="PNPLA"/>
    <property type="match status" value="1"/>
</dbReference>
<keyword evidence="11 15" id="KW-0443">Lipid metabolism</keyword>
<keyword evidence="21" id="KW-1185">Reference proteome</keyword>
<feature type="compositionally biased region" description="Polar residues" evidence="17">
    <location>
        <begin position="577"/>
        <end position="590"/>
    </location>
</feature>
<dbReference type="CDD" id="cd00038">
    <property type="entry name" value="CAP_ED"/>
    <property type="match status" value="2"/>
</dbReference>
<dbReference type="InterPro" id="IPR056556">
    <property type="entry name" value="NTE1_P-loop_dom"/>
</dbReference>
<dbReference type="SMART" id="SM00100">
    <property type="entry name" value="cNMP"/>
    <property type="match status" value="1"/>
</dbReference>
<feature type="region of interest" description="Disordered" evidence="17">
    <location>
        <begin position="229"/>
        <end position="249"/>
    </location>
</feature>
<dbReference type="PROSITE" id="PS50042">
    <property type="entry name" value="CNMP_BINDING_3"/>
    <property type="match status" value="2"/>
</dbReference>
<evidence type="ECO:0000256" key="3">
    <source>
        <dbReference type="ARBA" id="ARBA00013274"/>
    </source>
</evidence>
<feature type="compositionally biased region" description="Low complexity" evidence="17">
    <location>
        <begin position="756"/>
        <end position="767"/>
    </location>
</feature>
<protein>
    <recommendedName>
        <fullName evidence="4 16">Lysophospholipase NTE1</fullName>
        <ecNumber evidence="3 16">3.1.1.5</ecNumber>
    </recommendedName>
    <alternativeName>
        <fullName evidence="16">Intracellular phospholipase B</fullName>
    </alternativeName>
</protein>
<feature type="domain" description="PNPLA" evidence="19">
    <location>
        <begin position="1225"/>
        <end position="1389"/>
    </location>
</feature>
<feature type="transmembrane region" description="Helical" evidence="16">
    <location>
        <begin position="103"/>
        <end position="125"/>
    </location>
</feature>
<comment type="subcellular location">
    <subcellularLocation>
        <location evidence="1">Endoplasmic reticulum membrane</location>
        <topology evidence="1">Multi-pass membrane protein</topology>
    </subcellularLocation>
</comment>
<dbReference type="FunFam" id="2.60.120.10:FF:000062">
    <property type="entry name" value="Lysophospholipase NTE1"/>
    <property type="match status" value="1"/>
</dbReference>
<dbReference type="FunFam" id="3.40.1090.10:FF:000018">
    <property type="entry name" value="Lysophospholipase NTE1"/>
    <property type="match status" value="1"/>
</dbReference>
<dbReference type="InterPro" id="IPR014710">
    <property type="entry name" value="RmlC-like_jellyroll"/>
</dbReference>
<comment type="function">
    <text evidence="13">Intracellular phospholipase B that catalyzes the double deacylation of phosphatidylcholine (PC) to glycerophosphocholine (GroPCho). Plays an important role in membrane lipid homeostasis. Responsible for the rapid PC turnover in response to inositol, elevated temperatures, or when choline is present in the growth medium.</text>
</comment>
<comment type="similarity">
    <text evidence="2 16">Belongs to the NTE family.</text>
</comment>
<feature type="transmembrane region" description="Helical" evidence="16">
    <location>
        <begin position="62"/>
        <end position="82"/>
    </location>
</feature>
<feature type="active site" description="Proton acceptor" evidence="15">
    <location>
        <position position="1376"/>
    </location>
</feature>
<proteinExistence type="inferred from homology"/>
<feature type="compositionally biased region" description="Polar residues" evidence="17">
    <location>
        <begin position="336"/>
        <end position="348"/>
    </location>
</feature>
<evidence type="ECO:0000256" key="1">
    <source>
        <dbReference type="ARBA" id="ARBA00004477"/>
    </source>
</evidence>
<evidence type="ECO:0000256" key="16">
    <source>
        <dbReference type="RuleBase" id="RU362043"/>
    </source>
</evidence>
<accession>A0AAN6YEG7</accession>
<keyword evidence="5 16" id="KW-0812">Transmembrane</keyword>
<evidence type="ECO:0000256" key="5">
    <source>
        <dbReference type="ARBA" id="ARBA00022692"/>
    </source>
</evidence>
<feature type="short sequence motif" description="DGA/G" evidence="15">
    <location>
        <begin position="1376"/>
        <end position="1378"/>
    </location>
</feature>
<dbReference type="InterPro" id="IPR000595">
    <property type="entry name" value="cNMP-bd_dom"/>
</dbReference>
<feature type="region of interest" description="Disordered" evidence="17">
    <location>
        <begin position="480"/>
        <end position="590"/>
    </location>
</feature>
<sequence length="1528" mass="168289">MESASVLAATIGTALAQKPMSAMPDGSGPSGALSSVSSSAAALVKTGTDIAQDQGSHTWLGLFGRIILWVLQLVSTILYYALKLITISTPTFLYTFFSTSLTVTMNMTTLAVIIGLLFAAATWIVRYRYLNMYSRLPPEPQRKEPDIDLFPDTQEEGIKSGLASYFDEFLSAIKIFGYLERSVFHELTRSMQTRKLIAGETLNLEDEKGFCLVVDGLVEIFVKSSRDSRRGLDGSAECSSGEEESFTPGHQRYQLLTEVRNGAPMSSLFSIMSLFTEDIQLRQPEDESSEPGSGTGSSVAVPTYPLSADFRKPLEMPVSFPNSPQLDGSMKHDTANIPNSLGLQNNVPPLSLDVTEPKRPRRPVPKRNATSSAHPDIIARATVDTTIAIIPASAFRRLIRIYPKATAHIVHVILSRFQRVTLATAYQYLGLTGEVLQIERNMLKYTTRQLPNHLRGDALDRLKEKFNRERERIGEDEDIGKGIALHNSHTGRRRRSSHSLRKEATLQALTRQRQRSIGGPSALSFQERPSPVTPSPGDLSAINVLPSRGGSQRPSSMHISTAPNSQVDPSKDGGRSPLTQRPFSPFATQRNVGLDKREALDEDNIFRESILDCMFKAIGLSGSTTGSREPDSVQGSPRIVSFDQRRQKAVFTNNAFGFMDAFEGSADGDSESITSGFTNTPVNTQLLTQDMKDEVEIVFFPKGSVLVEQGERNPGLYYVIDGFLDVSMQVEDAPPDILQSSKSSMNAMESVLGLGSSRRSTSTSRFSIPDMGEEAAEGKKRGRKGRRSVALIKPGGLAGYIGTISSYRSFIDVVAKTDVYVGFLPRSSIERIVDRYPTVLLTMAKRLTNLLPRLILHIDFALEWLQVNAGQVLFHEGDESEAIYIVLNGRLRSVADRKDGGVNVRAEFGQGESIGELEVLTESSRAGTLHAIRDTEVVKFPRTLFNSLAQEHPNITIKISKIIASRMRALVDDPSALGLKDNSTQNVNKSSSTLNLRTVAILPVTAGVPVVDFGNRLMNALAQVGTPNGATFLNQAAILNHLGKHAFSKIGKLKLSQYLADLEEKYGLVVYVADTNVNAPWTQTCITQADCVLFVGLADGSPEIGEYERFMLGMKSTARKILVLLHQERYSRPGLTRRWLKNRMWINGGHFHVQMPYSPNTMPIHPPTAKRSGPSLKERVQILQAEIQKFTSRKVRHSPFYSPDAAFKGDFHRLARRLCGKSVGLVLGGGGARGIAQIGIIRAMEEAGIPIDMVGGTSIGAFIGGLYARHADVVPIFGLAKKFAGRMASIWRFAFDLTYPSASYTTGHEFNRGIFKTFGKTQIEDFWLEYYCNTTNISKSRAEFHTSGYAWRYVRASMSLAGLLPPLCDEGSMLLDGGYIDNLTVSHMKSLGSDVIFAVDVGALDDDTPQAFGDTLSGMWAFFNRWNPLSSAPNPPTLAEIQARLAYVSSVDALERAKMMPGCFYMRPPIDEYGTLDFGKFDEIYQVGYKYGQEFLSKLREKGVLPLIEETEAKKALRRTMAPRRASI</sequence>
<evidence type="ECO:0000256" key="14">
    <source>
        <dbReference type="ARBA" id="ARBA00049531"/>
    </source>
</evidence>
<keyword evidence="12 16" id="KW-0472">Membrane</keyword>
<reference evidence="20" key="1">
    <citation type="journal article" date="2023" name="Mol. Phylogenet. Evol.">
        <title>Genome-scale phylogeny and comparative genomics of the fungal order Sordariales.</title>
        <authorList>
            <person name="Hensen N."/>
            <person name="Bonometti L."/>
            <person name="Westerberg I."/>
            <person name="Brannstrom I.O."/>
            <person name="Guillou S."/>
            <person name="Cros-Aarteil S."/>
            <person name="Calhoun S."/>
            <person name="Haridas S."/>
            <person name="Kuo A."/>
            <person name="Mondo S."/>
            <person name="Pangilinan J."/>
            <person name="Riley R."/>
            <person name="LaButti K."/>
            <person name="Andreopoulos B."/>
            <person name="Lipzen A."/>
            <person name="Chen C."/>
            <person name="Yan M."/>
            <person name="Daum C."/>
            <person name="Ng V."/>
            <person name="Clum A."/>
            <person name="Steindorff A."/>
            <person name="Ohm R.A."/>
            <person name="Martin F."/>
            <person name="Silar P."/>
            <person name="Natvig D.O."/>
            <person name="Lalanne C."/>
            <person name="Gautier V."/>
            <person name="Ament-Velasquez S.L."/>
            <person name="Kruys A."/>
            <person name="Hutchinson M.I."/>
            <person name="Powell A.J."/>
            <person name="Barry K."/>
            <person name="Miller A.N."/>
            <person name="Grigoriev I.V."/>
            <person name="Debuchy R."/>
            <person name="Gladieux P."/>
            <person name="Hiltunen Thoren M."/>
            <person name="Johannesson H."/>
        </authorList>
    </citation>
    <scope>NUCLEOTIDE SEQUENCE</scope>
    <source>
        <strain evidence="20">PSN293</strain>
    </source>
</reference>
<name>A0AAN6YEG7_9PEZI</name>
<feature type="domain" description="Cyclic nucleotide-binding" evidence="18">
    <location>
        <begin position="846"/>
        <end position="966"/>
    </location>
</feature>
<feature type="short sequence motif" description="GXSXG" evidence="15">
    <location>
        <begin position="1256"/>
        <end position="1260"/>
    </location>
</feature>
<dbReference type="Proteomes" id="UP001301769">
    <property type="component" value="Unassembled WGS sequence"/>
</dbReference>
<evidence type="ECO:0000256" key="8">
    <source>
        <dbReference type="ARBA" id="ARBA00022824"/>
    </source>
</evidence>
<evidence type="ECO:0000256" key="11">
    <source>
        <dbReference type="ARBA" id="ARBA00023098"/>
    </source>
</evidence>
<feature type="short sequence motif" description="GXGXXG" evidence="15">
    <location>
        <begin position="1229"/>
        <end position="1234"/>
    </location>
</feature>
<dbReference type="Gene3D" id="3.40.1090.10">
    <property type="entry name" value="Cytosolic phospholipase A2 catalytic domain"/>
    <property type="match status" value="2"/>
</dbReference>
<dbReference type="SUPFAM" id="SSF51206">
    <property type="entry name" value="cAMP-binding domain-like"/>
    <property type="match status" value="3"/>
</dbReference>
<dbReference type="FunFam" id="3.40.1090.10:FF:000007">
    <property type="entry name" value="Lysophospholipase NTE1"/>
    <property type="match status" value="1"/>
</dbReference>
<evidence type="ECO:0000256" key="13">
    <source>
        <dbReference type="ARBA" id="ARBA00024965"/>
    </source>
</evidence>
<feature type="compositionally biased region" description="Basic residues" evidence="17">
    <location>
        <begin position="489"/>
        <end position="499"/>
    </location>
</feature>
<keyword evidence="6" id="KW-0677">Repeat</keyword>
<reference evidence="20" key="2">
    <citation type="submission" date="2023-05" db="EMBL/GenBank/DDBJ databases">
        <authorList>
            <consortium name="Lawrence Berkeley National Laboratory"/>
            <person name="Steindorff A."/>
            <person name="Hensen N."/>
            <person name="Bonometti L."/>
            <person name="Westerberg I."/>
            <person name="Brannstrom I.O."/>
            <person name="Guillou S."/>
            <person name="Cros-Aarteil S."/>
            <person name="Calhoun S."/>
            <person name="Haridas S."/>
            <person name="Kuo A."/>
            <person name="Mondo S."/>
            <person name="Pangilinan J."/>
            <person name="Riley R."/>
            <person name="Labutti K."/>
            <person name="Andreopoulos B."/>
            <person name="Lipzen A."/>
            <person name="Chen C."/>
            <person name="Yanf M."/>
            <person name="Daum C."/>
            <person name="Ng V."/>
            <person name="Clum A."/>
            <person name="Ohm R."/>
            <person name="Martin F."/>
            <person name="Silar P."/>
            <person name="Natvig D."/>
            <person name="Lalanne C."/>
            <person name="Gautier V."/>
            <person name="Ament-Velasquez S.L."/>
            <person name="Kruys A."/>
            <person name="Hutchinson M.I."/>
            <person name="Powell A.J."/>
            <person name="Barry K."/>
            <person name="Miller A.N."/>
            <person name="Grigoriev I.V."/>
            <person name="Debuchy R."/>
            <person name="Gladieux P."/>
            <person name="Thoren M.H."/>
            <person name="Johannesson H."/>
        </authorList>
    </citation>
    <scope>NUCLEOTIDE SEQUENCE</scope>
    <source>
        <strain evidence="20">PSN293</strain>
    </source>
</reference>
<dbReference type="GO" id="GO:0016042">
    <property type="term" value="P:lipid catabolic process"/>
    <property type="evidence" value="ECO:0007669"/>
    <property type="project" value="UniProtKB-UniRule"/>
</dbReference>
<dbReference type="InterPro" id="IPR016035">
    <property type="entry name" value="Acyl_Trfase/lysoPLipase"/>
</dbReference>
<evidence type="ECO:0000256" key="6">
    <source>
        <dbReference type="ARBA" id="ARBA00022737"/>
    </source>
</evidence>
<evidence type="ECO:0000259" key="18">
    <source>
        <dbReference type="PROSITE" id="PS50042"/>
    </source>
</evidence>
<dbReference type="GO" id="GO:0005789">
    <property type="term" value="C:endoplasmic reticulum membrane"/>
    <property type="evidence" value="ECO:0007669"/>
    <property type="project" value="UniProtKB-SubCell"/>
</dbReference>
<feature type="active site" description="Nucleophile" evidence="15">
    <location>
        <position position="1258"/>
    </location>
</feature>
<dbReference type="EMBL" id="MU858057">
    <property type="protein sequence ID" value="KAK4217834.1"/>
    <property type="molecule type" value="Genomic_DNA"/>
</dbReference>
<dbReference type="GO" id="GO:0046486">
    <property type="term" value="P:glycerolipid metabolic process"/>
    <property type="evidence" value="ECO:0007669"/>
    <property type="project" value="UniProtKB-ARBA"/>
</dbReference>
<evidence type="ECO:0000256" key="2">
    <source>
        <dbReference type="ARBA" id="ARBA00006636"/>
    </source>
</evidence>
<dbReference type="Gene3D" id="2.60.120.10">
    <property type="entry name" value="Jelly Rolls"/>
    <property type="match status" value="3"/>
</dbReference>
<feature type="region of interest" description="Disordered" evidence="17">
    <location>
        <begin position="753"/>
        <end position="782"/>
    </location>
</feature>
<feature type="domain" description="Cyclic nucleotide-binding" evidence="18">
    <location>
        <begin position="690"/>
        <end position="765"/>
    </location>
</feature>
<evidence type="ECO:0000259" key="19">
    <source>
        <dbReference type="PROSITE" id="PS51635"/>
    </source>
</evidence>
<comment type="catalytic activity">
    <reaction evidence="14 16">
        <text>a 1-acyl-sn-glycero-3-phosphocholine + H2O = sn-glycerol 3-phosphocholine + a fatty acid + H(+)</text>
        <dbReference type="Rhea" id="RHEA:15177"/>
        <dbReference type="ChEBI" id="CHEBI:15377"/>
        <dbReference type="ChEBI" id="CHEBI:15378"/>
        <dbReference type="ChEBI" id="CHEBI:16870"/>
        <dbReference type="ChEBI" id="CHEBI:28868"/>
        <dbReference type="ChEBI" id="CHEBI:58168"/>
        <dbReference type="EC" id="3.1.1.5"/>
    </reaction>
</comment>
<feature type="compositionally biased region" description="Polar residues" evidence="17">
    <location>
        <begin position="549"/>
        <end position="568"/>
    </location>
</feature>
<evidence type="ECO:0000256" key="10">
    <source>
        <dbReference type="ARBA" id="ARBA00022989"/>
    </source>
</evidence>
<dbReference type="InterPro" id="IPR050301">
    <property type="entry name" value="NTE"/>
</dbReference>
<feature type="region of interest" description="Disordered" evidence="17">
    <location>
        <begin position="282"/>
        <end position="302"/>
    </location>
</feature>
<dbReference type="InterPro" id="IPR002641">
    <property type="entry name" value="PNPLA_dom"/>
</dbReference>
<comment type="caution">
    <text evidence="20">The sequence shown here is derived from an EMBL/GenBank/DDBJ whole genome shotgun (WGS) entry which is preliminary data.</text>
</comment>
<evidence type="ECO:0000256" key="17">
    <source>
        <dbReference type="SAM" id="MobiDB-lite"/>
    </source>
</evidence>
<dbReference type="PANTHER" id="PTHR14226">
    <property type="entry name" value="NEUROPATHY TARGET ESTERASE/SWISS CHEESE D.MELANOGASTER"/>
    <property type="match status" value="1"/>
</dbReference>
<keyword evidence="10 16" id="KW-1133">Transmembrane helix</keyword>